<reference evidence="1 2" key="1">
    <citation type="journal article" date="2015" name="Genome Announc.">
        <title>Draft Genome Sequences of Marine Isolates of Thalassomonas viridans and Thalassomonas actiniarum.</title>
        <authorList>
            <person name="Olonade I."/>
            <person name="van Zyl L.J."/>
            <person name="Trindade M."/>
        </authorList>
    </citation>
    <scope>NUCLEOTIDE SEQUENCE [LARGE SCALE GENOMIC DNA]</scope>
    <source>
        <strain evidence="1 2">XOM25</strain>
    </source>
</reference>
<gene>
    <name evidence="1" type="ORF">SG34_031105</name>
</gene>
<dbReference type="AlphaFoldDB" id="A0AAE9ZBV5"/>
<dbReference type="KEGG" id="tvd:SG34_031105"/>
<sequence>MAAFDLSIRQACKLFAVSETAYRYRPKNSLENDDIAHWLIKLTNDESDWGFGSCFDYLRNVQGFSWNHKRVYRIYRELELNLRIRPRRRPKRDKPAPLKTAPAG</sequence>
<name>A0AAE9ZBV5_9GAMM</name>
<dbReference type="PANTHER" id="PTHR47515">
    <property type="entry name" value="LOW CALCIUM RESPONSE LOCUS PROTEIN T"/>
    <property type="match status" value="1"/>
</dbReference>
<dbReference type="EMBL" id="CP059734">
    <property type="protein sequence ID" value="WDE09215.1"/>
    <property type="molecule type" value="Genomic_DNA"/>
</dbReference>
<evidence type="ECO:0000313" key="1">
    <source>
        <dbReference type="EMBL" id="WDE09215.1"/>
    </source>
</evidence>
<keyword evidence="2" id="KW-1185">Reference proteome</keyword>
<protein>
    <submittedName>
        <fullName evidence="1">Transposase</fullName>
    </submittedName>
</protein>
<evidence type="ECO:0000313" key="2">
    <source>
        <dbReference type="Proteomes" id="UP000032352"/>
    </source>
</evidence>
<dbReference type="Proteomes" id="UP000032352">
    <property type="component" value="Chromosome pTvir"/>
</dbReference>
<dbReference type="PANTHER" id="PTHR47515:SF2">
    <property type="entry name" value="INTEGRASE CORE DOMAIN PROTEIN"/>
    <property type="match status" value="1"/>
</dbReference>
<proteinExistence type="predicted"/>
<accession>A0AAE9ZBV5</accession>
<reference evidence="1 2" key="2">
    <citation type="journal article" date="2022" name="Mar. Drugs">
        <title>Bioassay-Guided Fractionation Leads to the Detection of Cholic Acid Generated by the Rare Thalassomonas sp.</title>
        <authorList>
            <person name="Pheiffer F."/>
            <person name="Schneider Y.K."/>
            <person name="Hansen E.H."/>
            <person name="Andersen J.H."/>
            <person name="Isaksson J."/>
            <person name="Busche T."/>
            <person name="R C."/>
            <person name="Kalinowski J."/>
            <person name="Zyl L.V."/>
            <person name="Trindade M."/>
        </authorList>
    </citation>
    <scope>NUCLEOTIDE SEQUENCE [LARGE SCALE GENOMIC DNA]</scope>
    <source>
        <strain evidence="1 2">XOM25</strain>
    </source>
</reference>
<organism evidence="1 2">
    <name type="scientific">Thalassomonas viridans</name>
    <dbReference type="NCBI Taxonomy" id="137584"/>
    <lineage>
        <taxon>Bacteria</taxon>
        <taxon>Pseudomonadati</taxon>
        <taxon>Pseudomonadota</taxon>
        <taxon>Gammaproteobacteria</taxon>
        <taxon>Alteromonadales</taxon>
        <taxon>Colwelliaceae</taxon>
        <taxon>Thalassomonas</taxon>
    </lineage>
</organism>